<evidence type="ECO:0000256" key="5">
    <source>
        <dbReference type="ARBA" id="ARBA00037974"/>
    </source>
</evidence>
<keyword evidence="7" id="KW-0808">Transferase</keyword>
<protein>
    <recommendedName>
        <fullName evidence="2">cysteine-S-conjugate beta-lyase</fullName>
        <ecNumber evidence="2">4.4.1.13</ecNumber>
    </recommendedName>
</protein>
<dbReference type="EC" id="4.4.1.13" evidence="2"/>
<proteinExistence type="inferred from homology"/>
<comment type="similarity">
    <text evidence="5">Belongs to the class-II pyridoxal-phosphate-dependent aminotransferase family. MalY/PatB cystathionine beta-lyase subfamily.</text>
</comment>
<dbReference type="RefSeq" id="WP_189611231.1">
    <property type="nucleotide sequence ID" value="NZ_BMXR01000009.1"/>
</dbReference>
<sequence>MFDAIDRQNTHAIKIDRYRDQDVIPLWVADMDLATAPVVQQALNNRMAHPVYGYTHPWPELNRAVVDWCAREYDWAIEPDWIVWLPGVVPSFNLAIQAFASGGRVIVQEPNYPPLRHAPAHRGAVPVRLPVVFDGERWIWDWAHLESELADPNCHLMILCNPMNPHGTVLTADDLERLGALCEQHEVVLCSDEIHCDLRLDPECQHVPAGRVPTLSANSLTLMAASKTFNVAGLGCSFAIIPDADLRLRFQAVGRDLVPHPNFLGYCAAEAAFRDGKDWLVALRGHLRANREHVAQVFNSLPGLRYRPQPATFLAWIESDLEVGAAMRHFVKAGLMPSDGKEFGDPTAVRLNFGTDRSTLERALTQLEAYWRQKMPSSS</sequence>
<dbReference type="InterPro" id="IPR015421">
    <property type="entry name" value="PyrdxlP-dep_Trfase_major"/>
</dbReference>
<dbReference type="Pfam" id="PF00155">
    <property type="entry name" value="Aminotran_1_2"/>
    <property type="match status" value="1"/>
</dbReference>
<keyword evidence="4" id="KW-0456">Lyase</keyword>
<evidence type="ECO:0000256" key="1">
    <source>
        <dbReference type="ARBA" id="ARBA00001933"/>
    </source>
</evidence>
<comment type="cofactor">
    <cofactor evidence="1">
        <name>pyridoxal 5'-phosphate</name>
        <dbReference type="ChEBI" id="CHEBI:597326"/>
    </cofactor>
</comment>
<dbReference type="EMBL" id="BMXR01000009">
    <property type="protein sequence ID" value="GGX64838.1"/>
    <property type="molecule type" value="Genomic_DNA"/>
</dbReference>
<dbReference type="AlphaFoldDB" id="A0A918KIN0"/>
<comment type="caution">
    <text evidence="7">The sequence shown here is derived from an EMBL/GenBank/DDBJ whole genome shotgun (WGS) entry which is preliminary data.</text>
</comment>
<reference evidence="7" key="1">
    <citation type="journal article" date="2014" name="Int. J. Syst. Evol. Microbiol.">
        <title>Complete genome sequence of Corynebacterium casei LMG S-19264T (=DSM 44701T), isolated from a smear-ripened cheese.</title>
        <authorList>
            <consortium name="US DOE Joint Genome Institute (JGI-PGF)"/>
            <person name="Walter F."/>
            <person name="Albersmeier A."/>
            <person name="Kalinowski J."/>
            <person name="Ruckert C."/>
        </authorList>
    </citation>
    <scope>NUCLEOTIDE SEQUENCE</scope>
    <source>
        <strain evidence="7">KCTC 22169</strain>
    </source>
</reference>
<gene>
    <name evidence="7" type="ORF">GCM10007392_35860</name>
</gene>
<dbReference type="Proteomes" id="UP000626148">
    <property type="component" value="Unassembled WGS sequence"/>
</dbReference>
<feature type="domain" description="Aminotransferase class I/classII large" evidence="6">
    <location>
        <begin position="22"/>
        <end position="366"/>
    </location>
</feature>
<dbReference type="InterPro" id="IPR051798">
    <property type="entry name" value="Class-II_PLP-Dep_Aminotrans"/>
</dbReference>
<keyword evidence="3" id="KW-0663">Pyridoxal phosphate</keyword>
<keyword evidence="7" id="KW-0032">Aminotransferase</keyword>
<evidence type="ECO:0000256" key="4">
    <source>
        <dbReference type="ARBA" id="ARBA00023239"/>
    </source>
</evidence>
<dbReference type="NCBIfam" id="TIGR04350">
    <property type="entry name" value="C_S_lyase_PatB"/>
    <property type="match status" value="1"/>
</dbReference>
<keyword evidence="8" id="KW-1185">Reference proteome</keyword>
<name>A0A918KIN0_9GAMM</name>
<dbReference type="InterPro" id="IPR015422">
    <property type="entry name" value="PyrdxlP-dep_Trfase_small"/>
</dbReference>
<evidence type="ECO:0000259" key="6">
    <source>
        <dbReference type="Pfam" id="PF00155"/>
    </source>
</evidence>
<dbReference type="CDD" id="cd00609">
    <property type="entry name" value="AAT_like"/>
    <property type="match status" value="1"/>
</dbReference>
<dbReference type="GO" id="GO:0008483">
    <property type="term" value="F:transaminase activity"/>
    <property type="evidence" value="ECO:0007669"/>
    <property type="project" value="UniProtKB-KW"/>
</dbReference>
<dbReference type="Gene3D" id="3.40.640.10">
    <property type="entry name" value="Type I PLP-dependent aspartate aminotransferase-like (Major domain)"/>
    <property type="match status" value="1"/>
</dbReference>
<evidence type="ECO:0000313" key="7">
    <source>
        <dbReference type="EMBL" id="GGX64838.1"/>
    </source>
</evidence>
<dbReference type="Gene3D" id="3.90.1150.10">
    <property type="entry name" value="Aspartate Aminotransferase, domain 1"/>
    <property type="match status" value="1"/>
</dbReference>
<evidence type="ECO:0000313" key="8">
    <source>
        <dbReference type="Proteomes" id="UP000626148"/>
    </source>
</evidence>
<reference evidence="7" key="2">
    <citation type="submission" date="2020-09" db="EMBL/GenBank/DDBJ databases">
        <authorList>
            <person name="Sun Q."/>
            <person name="Kim S."/>
        </authorList>
    </citation>
    <scope>NUCLEOTIDE SEQUENCE</scope>
    <source>
        <strain evidence="7">KCTC 22169</strain>
    </source>
</reference>
<evidence type="ECO:0000256" key="2">
    <source>
        <dbReference type="ARBA" id="ARBA00012224"/>
    </source>
</evidence>
<dbReference type="InterPro" id="IPR027619">
    <property type="entry name" value="C-S_lyase_PatB-like"/>
</dbReference>
<dbReference type="GO" id="GO:0030170">
    <property type="term" value="F:pyridoxal phosphate binding"/>
    <property type="evidence" value="ECO:0007669"/>
    <property type="project" value="InterPro"/>
</dbReference>
<dbReference type="PANTHER" id="PTHR43525">
    <property type="entry name" value="PROTEIN MALY"/>
    <property type="match status" value="1"/>
</dbReference>
<dbReference type="PANTHER" id="PTHR43525:SF1">
    <property type="entry name" value="PROTEIN MALY"/>
    <property type="match status" value="1"/>
</dbReference>
<evidence type="ECO:0000256" key="3">
    <source>
        <dbReference type="ARBA" id="ARBA00022898"/>
    </source>
</evidence>
<dbReference type="InterPro" id="IPR015424">
    <property type="entry name" value="PyrdxlP-dep_Trfase"/>
</dbReference>
<dbReference type="GO" id="GO:0047804">
    <property type="term" value="F:cysteine-S-conjugate beta-lyase activity"/>
    <property type="evidence" value="ECO:0007669"/>
    <property type="project" value="UniProtKB-EC"/>
</dbReference>
<dbReference type="SUPFAM" id="SSF53383">
    <property type="entry name" value="PLP-dependent transferases"/>
    <property type="match status" value="1"/>
</dbReference>
<organism evidence="7 8">
    <name type="scientific">Saccharospirillum salsuginis</name>
    <dbReference type="NCBI Taxonomy" id="418750"/>
    <lineage>
        <taxon>Bacteria</taxon>
        <taxon>Pseudomonadati</taxon>
        <taxon>Pseudomonadota</taxon>
        <taxon>Gammaproteobacteria</taxon>
        <taxon>Oceanospirillales</taxon>
        <taxon>Saccharospirillaceae</taxon>
        <taxon>Saccharospirillum</taxon>
    </lineage>
</organism>
<accession>A0A918KIN0</accession>
<dbReference type="InterPro" id="IPR004839">
    <property type="entry name" value="Aminotransferase_I/II_large"/>
</dbReference>